<gene>
    <name evidence="1" type="ORF">GCM10025770_19360</name>
</gene>
<name>A0ABP9QNH4_9RHOO</name>
<evidence type="ECO:0008006" key="3">
    <source>
        <dbReference type="Google" id="ProtNLM"/>
    </source>
</evidence>
<evidence type="ECO:0000313" key="2">
    <source>
        <dbReference type="Proteomes" id="UP001500547"/>
    </source>
</evidence>
<reference evidence="2" key="1">
    <citation type="journal article" date="2019" name="Int. J. Syst. Evol. Microbiol.">
        <title>The Global Catalogue of Microorganisms (GCM) 10K type strain sequencing project: providing services to taxonomists for standard genome sequencing and annotation.</title>
        <authorList>
            <consortium name="The Broad Institute Genomics Platform"/>
            <consortium name="The Broad Institute Genome Sequencing Center for Infectious Disease"/>
            <person name="Wu L."/>
            <person name="Ma J."/>
        </authorList>
    </citation>
    <scope>NUCLEOTIDE SEQUENCE [LARGE SCALE GENOMIC DNA]</scope>
    <source>
        <strain evidence="2">JCM 18715</strain>
    </source>
</reference>
<sequence length="67" mass="7186">MGCSMEGVNKPGINKAGAPVVRALLRNMAMQRASAQRARPHEAAWFVSQRVWRANQLGAAAVSSIPL</sequence>
<accession>A0ABP9QNH4</accession>
<evidence type="ECO:0000313" key="1">
    <source>
        <dbReference type="EMBL" id="GAA5164815.1"/>
    </source>
</evidence>
<protein>
    <recommendedName>
        <fullName evidence="3">Transposase</fullName>
    </recommendedName>
</protein>
<keyword evidence="2" id="KW-1185">Reference proteome</keyword>
<proteinExistence type="predicted"/>
<dbReference type="EMBL" id="BAABLD010000008">
    <property type="protein sequence ID" value="GAA5164815.1"/>
    <property type="molecule type" value="Genomic_DNA"/>
</dbReference>
<dbReference type="Proteomes" id="UP001500547">
    <property type="component" value="Unassembled WGS sequence"/>
</dbReference>
<comment type="caution">
    <text evidence="1">The sequence shown here is derived from an EMBL/GenBank/DDBJ whole genome shotgun (WGS) entry which is preliminary data.</text>
</comment>
<organism evidence="1 2">
    <name type="scientific">Viridibacterium curvum</name>
    <dbReference type="NCBI Taxonomy" id="1101404"/>
    <lineage>
        <taxon>Bacteria</taxon>
        <taxon>Pseudomonadati</taxon>
        <taxon>Pseudomonadota</taxon>
        <taxon>Betaproteobacteria</taxon>
        <taxon>Rhodocyclales</taxon>
        <taxon>Rhodocyclaceae</taxon>
        <taxon>Viridibacterium</taxon>
    </lineage>
</organism>